<dbReference type="Pfam" id="PF00989">
    <property type="entry name" value="PAS"/>
    <property type="match status" value="1"/>
</dbReference>
<dbReference type="Gene3D" id="3.40.50.2300">
    <property type="match status" value="1"/>
</dbReference>
<evidence type="ECO:0000313" key="5">
    <source>
        <dbReference type="EMBL" id="PWR72965.1"/>
    </source>
</evidence>
<dbReference type="CDD" id="cd00156">
    <property type="entry name" value="REC"/>
    <property type="match status" value="1"/>
</dbReference>
<dbReference type="SUPFAM" id="SSF55785">
    <property type="entry name" value="PYP-like sensor domain (PAS domain)"/>
    <property type="match status" value="5"/>
</dbReference>
<dbReference type="SUPFAM" id="SSF52172">
    <property type="entry name" value="CheY-like"/>
    <property type="match status" value="1"/>
</dbReference>
<keyword evidence="6" id="KW-1185">Reference proteome</keyword>
<dbReference type="SMART" id="SM00448">
    <property type="entry name" value="REC"/>
    <property type="match status" value="1"/>
</dbReference>
<dbReference type="InterPro" id="IPR001789">
    <property type="entry name" value="Sig_transdc_resp-reg_receiver"/>
</dbReference>
<dbReference type="Gene3D" id="3.30.450.20">
    <property type="entry name" value="PAS domain"/>
    <property type="match status" value="5"/>
</dbReference>
<dbReference type="SMART" id="SM00086">
    <property type="entry name" value="PAC"/>
    <property type="match status" value="4"/>
</dbReference>
<dbReference type="InterPro" id="IPR011006">
    <property type="entry name" value="CheY-like_superfamily"/>
</dbReference>
<dbReference type="AlphaFoldDB" id="A0A2V2N384"/>
<feature type="modified residue" description="4-aspartylphosphate" evidence="1">
    <location>
        <position position="62"/>
    </location>
</feature>
<comment type="caution">
    <text evidence="5">The sequence shown here is derived from an EMBL/GenBank/DDBJ whole genome shotgun (WGS) entry which is preliminary data.</text>
</comment>
<dbReference type="PROSITE" id="PS50112">
    <property type="entry name" value="PAS"/>
    <property type="match status" value="3"/>
</dbReference>
<feature type="domain" description="PAS" evidence="3">
    <location>
        <begin position="703"/>
        <end position="776"/>
    </location>
</feature>
<name>A0A2V2N384_9EURY</name>
<accession>A0A2V2N384</accession>
<dbReference type="Pfam" id="PF08448">
    <property type="entry name" value="PAS_4"/>
    <property type="match status" value="2"/>
</dbReference>
<evidence type="ECO:0000259" key="2">
    <source>
        <dbReference type="PROSITE" id="PS50110"/>
    </source>
</evidence>
<organism evidence="5 6">
    <name type="scientific">Methanospirillum stamsii</name>
    <dbReference type="NCBI Taxonomy" id="1277351"/>
    <lineage>
        <taxon>Archaea</taxon>
        <taxon>Methanobacteriati</taxon>
        <taxon>Methanobacteriota</taxon>
        <taxon>Stenosarchaea group</taxon>
        <taxon>Methanomicrobia</taxon>
        <taxon>Methanomicrobiales</taxon>
        <taxon>Methanospirillaceae</taxon>
        <taxon>Methanospirillum</taxon>
    </lineage>
</organism>
<dbReference type="PANTHER" id="PTHR44757:SF2">
    <property type="entry name" value="BIOFILM ARCHITECTURE MAINTENANCE PROTEIN MBAA"/>
    <property type="match status" value="1"/>
</dbReference>
<dbReference type="GO" id="GO:0000160">
    <property type="term" value="P:phosphorelay signal transduction system"/>
    <property type="evidence" value="ECO:0007669"/>
    <property type="project" value="InterPro"/>
</dbReference>
<sequence length="833" mass="95481">MSDEDEGSPLISILYVDDEEDLLIIGKLFLERSGPFRVDTVASAKAALSTFAISSYDAIVSDYQMPGMDGIEFLKEVREQFGDIPFILFTGRGREEVVIEAINNGADFYLQKGGEPKSQFAELSHKIRQAVRRKQAEKSVRESEKRVSDIINFLPDATFAINREGEVIAWNMALEEMTGFPASRYIGKKHDEYVFAFYTKDRPLLIDLVDEPDEIIRSYYPKFYREDSSISAETEVIQPKGKKIFVIIKVCKLYNQEGEISGAIETIRDITHLKDTERELFNSEQRYRSIVHDQTDFIARFTQDGTVTFINEAYRQNFAPSLNLQDVLGKNIRDLMQIQNFQNVEAFLRTLSIECPVRDIEREIVLANGEKHWQLWTVRALFDEQGEPSEYQVSGKDITRLKRDEEEIAFKNIILKTQQEASPDGILIVDSEGSILGYNKNFQELWDIPVDLLEALDDEPVLQHVSVQPADRDSFLFRVRYLYEHPDEKSFEEIPLRDGRTIERFSSPMLGPDGRNFGRVWFFRDITERKRADDEIRAAYEQLSASEESLQSSYQELLASKKALQDSESRLRSLIDNTEEAVSMVDEEGRVIEWNLSSERLSGIPKEEALGMFLWDITFRMAPILYQDAEYREMIKQAICSSLKTGVPVFKEPRIITATRPDGTSIITRQRIFSMQTDRGYRFGSISHDITEEVLAKEALKESEERFRGIAERSSDLILVLDHHLCVTYASPAARTILGYEPHELLGKSYEFAVQNFFEQGGDVISHDAKEVLNGESKGKRVYERDIRIIKKDGTRAYVSIHAVPIFQDGVLTGAQASIREILPEEDDLGENR</sequence>
<dbReference type="PANTHER" id="PTHR44757">
    <property type="entry name" value="DIGUANYLATE CYCLASE DGCP"/>
    <property type="match status" value="1"/>
</dbReference>
<dbReference type="InterPro" id="IPR035965">
    <property type="entry name" value="PAS-like_dom_sf"/>
</dbReference>
<feature type="domain" description="PAS" evidence="3">
    <location>
        <begin position="567"/>
        <end position="611"/>
    </location>
</feature>
<protein>
    <recommendedName>
        <fullName evidence="7">PAS domain S-box protein</fullName>
    </recommendedName>
</protein>
<feature type="domain" description="PAC" evidence="4">
    <location>
        <begin position="485"/>
        <end position="538"/>
    </location>
</feature>
<dbReference type="InterPro" id="IPR013656">
    <property type="entry name" value="PAS_4"/>
</dbReference>
<dbReference type="PROSITE" id="PS50110">
    <property type="entry name" value="RESPONSE_REGULATORY"/>
    <property type="match status" value="1"/>
</dbReference>
<feature type="domain" description="PAS" evidence="3">
    <location>
        <begin position="143"/>
        <end position="188"/>
    </location>
</feature>
<dbReference type="NCBIfam" id="TIGR00229">
    <property type="entry name" value="sensory_box"/>
    <property type="match status" value="4"/>
</dbReference>
<dbReference type="RefSeq" id="WP_109941280.1">
    <property type="nucleotide sequence ID" value="NZ_CP176366.1"/>
</dbReference>
<dbReference type="InterPro" id="IPR000014">
    <property type="entry name" value="PAS"/>
</dbReference>
<dbReference type="SMART" id="SM00091">
    <property type="entry name" value="PAS"/>
    <property type="match status" value="5"/>
</dbReference>
<dbReference type="InterPro" id="IPR000700">
    <property type="entry name" value="PAS-assoc_C"/>
</dbReference>
<feature type="domain" description="PAC" evidence="4">
    <location>
        <begin position="358"/>
        <end position="410"/>
    </location>
</feature>
<dbReference type="InterPro" id="IPR052155">
    <property type="entry name" value="Biofilm_reg_signaling"/>
</dbReference>
<evidence type="ECO:0008006" key="7">
    <source>
        <dbReference type="Google" id="ProtNLM"/>
    </source>
</evidence>
<dbReference type="InterPro" id="IPR013767">
    <property type="entry name" value="PAS_fold"/>
</dbReference>
<dbReference type="PROSITE" id="PS50113">
    <property type="entry name" value="PAC"/>
    <property type="match status" value="3"/>
</dbReference>
<evidence type="ECO:0000259" key="4">
    <source>
        <dbReference type="PROSITE" id="PS50113"/>
    </source>
</evidence>
<dbReference type="InterPro" id="IPR001610">
    <property type="entry name" value="PAC"/>
</dbReference>
<proteinExistence type="predicted"/>
<feature type="domain" description="PAC" evidence="4">
    <location>
        <begin position="230"/>
        <end position="282"/>
    </location>
</feature>
<dbReference type="Pfam" id="PF00072">
    <property type="entry name" value="Response_reg"/>
    <property type="match status" value="1"/>
</dbReference>
<gene>
    <name evidence="5" type="ORF">DLD82_11540</name>
</gene>
<evidence type="ECO:0000313" key="6">
    <source>
        <dbReference type="Proteomes" id="UP000245934"/>
    </source>
</evidence>
<dbReference type="EMBL" id="QGMZ01000023">
    <property type="protein sequence ID" value="PWR72965.1"/>
    <property type="molecule type" value="Genomic_DNA"/>
</dbReference>
<dbReference type="GO" id="GO:0006355">
    <property type="term" value="P:regulation of DNA-templated transcription"/>
    <property type="evidence" value="ECO:0007669"/>
    <property type="project" value="InterPro"/>
</dbReference>
<dbReference type="Pfam" id="PF13426">
    <property type="entry name" value="PAS_9"/>
    <property type="match status" value="2"/>
</dbReference>
<dbReference type="GeneID" id="97610209"/>
<evidence type="ECO:0000256" key="1">
    <source>
        <dbReference type="PROSITE-ProRule" id="PRU00169"/>
    </source>
</evidence>
<dbReference type="OrthoDB" id="8127at2157"/>
<feature type="domain" description="Response regulatory" evidence="2">
    <location>
        <begin position="12"/>
        <end position="127"/>
    </location>
</feature>
<evidence type="ECO:0000259" key="3">
    <source>
        <dbReference type="PROSITE" id="PS50112"/>
    </source>
</evidence>
<reference evidence="5 6" key="1">
    <citation type="submission" date="2018-05" db="EMBL/GenBank/DDBJ databases">
        <title>Draft genome of Methanospirillum stamsii Pt1.</title>
        <authorList>
            <person name="Dueholm M.S."/>
            <person name="Nielsen P.H."/>
            <person name="Bakmann L.F."/>
            <person name="Otzen D.E."/>
        </authorList>
    </citation>
    <scope>NUCLEOTIDE SEQUENCE [LARGE SCALE GENOMIC DNA]</scope>
    <source>
        <strain evidence="5 6">Pt1</strain>
    </source>
</reference>
<dbReference type="Proteomes" id="UP000245934">
    <property type="component" value="Unassembled WGS sequence"/>
</dbReference>
<keyword evidence="1" id="KW-0597">Phosphoprotein</keyword>
<dbReference type="CDD" id="cd00130">
    <property type="entry name" value="PAS"/>
    <property type="match status" value="4"/>
</dbReference>